<dbReference type="Proteomes" id="UP000031594">
    <property type="component" value="Unassembled WGS sequence"/>
</dbReference>
<name>A0A0C1URV3_9BACT</name>
<keyword evidence="4 5" id="KW-0378">Hydrolase</keyword>
<dbReference type="NCBIfam" id="NF003344">
    <property type="entry name" value="PRK04358.1-5"/>
    <property type="match status" value="1"/>
</dbReference>
<evidence type="ECO:0000256" key="5">
    <source>
        <dbReference type="HAMAP-Rule" id="MF_01078"/>
    </source>
</evidence>
<evidence type="ECO:0000256" key="4">
    <source>
        <dbReference type="ARBA" id="ARBA00022801"/>
    </source>
</evidence>
<keyword evidence="3 5" id="KW-0255">Endonuclease</keyword>
<dbReference type="CDD" id="cd18691">
    <property type="entry name" value="PIN_VapC-like"/>
    <property type="match status" value="1"/>
</dbReference>
<dbReference type="KEGG" id="mkc:kam1_6"/>
<dbReference type="EMBL" id="JQNX01000004">
    <property type="protein sequence ID" value="KIE58558.1"/>
    <property type="molecule type" value="Genomic_DNA"/>
</dbReference>
<evidence type="ECO:0000256" key="2">
    <source>
        <dbReference type="ARBA" id="ARBA00022722"/>
    </source>
</evidence>
<evidence type="ECO:0000256" key="3">
    <source>
        <dbReference type="ARBA" id="ARBA00022759"/>
    </source>
</evidence>
<dbReference type="RefSeq" id="WP_039721515.1">
    <property type="nucleotide sequence ID" value="NZ_CP037899.1"/>
</dbReference>
<dbReference type="GO" id="GO:0004526">
    <property type="term" value="F:ribonuclease P activity"/>
    <property type="evidence" value="ECO:0007669"/>
    <property type="project" value="UniProtKB-UniRule"/>
</dbReference>
<keyword evidence="8" id="KW-1185">Reference proteome</keyword>
<evidence type="ECO:0000313" key="6">
    <source>
        <dbReference type="EMBL" id="KIE58558.1"/>
    </source>
</evidence>
<keyword evidence="2 5" id="KW-0540">Nuclease</keyword>
<comment type="catalytic activity">
    <reaction evidence="5">
        <text>Endonucleolytic cleavage of RNA, removing 5'-extranucleotides from tRNA precursor.</text>
        <dbReference type="EC" id="3.1.26.5"/>
    </reaction>
</comment>
<dbReference type="InterPro" id="IPR029060">
    <property type="entry name" value="PIN-like_dom_sf"/>
</dbReference>
<protein>
    <recommendedName>
        <fullName evidence="5">RNA-free ribonuclease P</fullName>
        <shortName evidence="5">RNA-free RNase P</shortName>
        <ecNumber evidence="5">3.1.26.5</ecNumber>
    </recommendedName>
    <alternativeName>
        <fullName evidence="5">Protein-only RNase P</fullName>
    </alternativeName>
</protein>
<evidence type="ECO:0000313" key="9">
    <source>
        <dbReference type="Proteomes" id="UP000315925"/>
    </source>
</evidence>
<dbReference type="OrthoDB" id="263154at2"/>
<dbReference type="SUPFAM" id="SSF88723">
    <property type="entry name" value="PIN domain-like"/>
    <property type="match status" value="1"/>
</dbReference>
<gene>
    <name evidence="6" type="ORF">A946_06675</name>
    <name evidence="7" type="ORF">kam1_6</name>
</gene>
<reference evidence="7" key="2">
    <citation type="journal article" date="2019" name="BMC Genomics">
        <title>Complete genome sequence analysis of the thermoacidophilic verrucomicrobial methanotroph 'Candidatus Methylacidiphilum kamchatkense' strain Kam1 and comparison with its closest relatives.</title>
        <authorList>
            <person name="Kruse T."/>
            <person name="Ratnadevi C.M."/>
            <person name="Erikstad H.A."/>
            <person name="Birkeland N.K."/>
        </authorList>
    </citation>
    <scope>NUCLEOTIDE SEQUENCE</scope>
    <source>
        <strain evidence="7">Kam1</strain>
    </source>
</reference>
<accession>A0A0C1URV3</accession>
<dbReference type="AlphaFoldDB" id="A0A0C1URV3"/>
<dbReference type="PANTHER" id="PTHR41173">
    <property type="entry name" value="UPF0278 PROTEIN TK1425"/>
    <property type="match status" value="1"/>
</dbReference>
<dbReference type="Pfam" id="PF08745">
    <property type="entry name" value="PIN_5"/>
    <property type="match status" value="1"/>
</dbReference>
<dbReference type="GO" id="GO:0001682">
    <property type="term" value="P:tRNA 5'-leader removal"/>
    <property type="evidence" value="ECO:0007669"/>
    <property type="project" value="UniProtKB-UniRule"/>
</dbReference>
<evidence type="ECO:0000313" key="8">
    <source>
        <dbReference type="Proteomes" id="UP000031594"/>
    </source>
</evidence>
<evidence type="ECO:0000313" key="7">
    <source>
        <dbReference type="EMBL" id="QDQ41269.1"/>
    </source>
</evidence>
<dbReference type="Gene3D" id="3.40.50.1010">
    <property type="entry name" value="5'-nuclease"/>
    <property type="match status" value="1"/>
</dbReference>
<keyword evidence="1 5" id="KW-0819">tRNA processing</keyword>
<dbReference type="NCBIfam" id="TIGR03875">
    <property type="entry name" value="RNA_lig_partner"/>
    <property type="match status" value="1"/>
</dbReference>
<dbReference type="InterPro" id="IPR014856">
    <property type="entry name" value="RNA_free_RNase_P"/>
</dbReference>
<dbReference type="EC" id="3.1.26.5" evidence="5"/>
<reference evidence="6 8" key="1">
    <citation type="submission" date="2014-08" db="EMBL/GenBank/DDBJ databases">
        <title>Methylacidiphilum kamchatkense strain Kam1 draft genome sequence.</title>
        <authorList>
            <person name="Birkeland N.-K."/>
            <person name="Erikstad H.A."/>
        </authorList>
    </citation>
    <scope>NUCLEOTIDE SEQUENCE [LARGE SCALE GENOMIC DNA]</scope>
    <source>
        <strain evidence="6 8">Kam1</strain>
    </source>
</reference>
<proteinExistence type="inferred from homology"/>
<dbReference type="HAMAP" id="MF_01078">
    <property type="entry name" value="RNA_free_RNase_P"/>
    <property type="match status" value="1"/>
</dbReference>
<dbReference type="Proteomes" id="UP000315925">
    <property type="component" value="Chromosome"/>
</dbReference>
<comment type="function">
    <text evidence="5">RNA-free RNase P that catalyzes the removal of the 5'-leader sequence from pre-tRNA to produce the mature 5'-terminus.</text>
</comment>
<evidence type="ECO:0000256" key="1">
    <source>
        <dbReference type="ARBA" id="ARBA00022694"/>
    </source>
</evidence>
<reference evidence="9" key="3">
    <citation type="submission" date="2019-03" db="EMBL/GenBank/DDBJ databases">
        <title>Complete genome of Methylacidiphilum kamchatkense Kam1.</title>
        <authorList>
            <person name="Kruse T."/>
            <person name="Murarilal Ratnadevi C."/>
            <person name="Erikstad H.-A."/>
            <person name="Birkeland N.-K."/>
        </authorList>
    </citation>
    <scope>NUCLEOTIDE SEQUENCE [LARGE SCALE GENOMIC DNA]</scope>
    <source>
        <strain evidence="9">kam1</strain>
    </source>
</reference>
<sequence>MKKFVLDTSVFTNPDITQQFGEDDATVFSNFLSLATKADAQFFMPSSAYQELKIMKGAGFFSSDFELTVHIRSPRKFTLLIPGFVLYDFIEEIRKRIDHGLRIAEEHLKLAGPNGGSPIPFDQLVNRLRNRYREALRQGILDSREDVDVILLAYELEGILVTADEGMKKWADKMGIEIMNAKFLRDCLKNLIKPEGSGEPVS</sequence>
<dbReference type="EMBL" id="CP037899">
    <property type="protein sequence ID" value="QDQ41269.1"/>
    <property type="molecule type" value="Genomic_DNA"/>
</dbReference>
<dbReference type="PANTHER" id="PTHR41173:SF1">
    <property type="entry name" value="RNA-FREE RIBONUCLEASE P"/>
    <property type="match status" value="1"/>
</dbReference>
<comment type="similarity">
    <text evidence="5">Belongs to the HARP family.</text>
</comment>
<organism evidence="7 9">
    <name type="scientific">Methylacidiphilum kamchatkense Kam1</name>
    <dbReference type="NCBI Taxonomy" id="1202785"/>
    <lineage>
        <taxon>Bacteria</taxon>
        <taxon>Pseudomonadati</taxon>
        <taxon>Verrucomicrobiota</taxon>
        <taxon>Methylacidiphilae</taxon>
        <taxon>Methylacidiphilales</taxon>
        <taxon>Methylacidiphilaceae</taxon>
        <taxon>Methylacidiphilum (ex Ratnadevi et al. 2023)</taxon>
    </lineage>
</organism>
<dbReference type="STRING" id="1202785.A946_06675"/>